<dbReference type="STRING" id="2656787.A0A370U3F3"/>
<dbReference type="PANTHER" id="PTHR43037">
    <property type="entry name" value="UNNAMED PRODUCT-RELATED"/>
    <property type="match status" value="1"/>
</dbReference>
<comment type="caution">
    <text evidence="12">The sequence shown here is derived from an EMBL/GenBank/DDBJ whole genome shotgun (WGS) entry which is preliminary data.</text>
</comment>
<evidence type="ECO:0000256" key="7">
    <source>
        <dbReference type="ARBA" id="ARBA00023277"/>
    </source>
</evidence>
<evidence type="ECO:0000256" key="8">
    <source>
        <dbReference type="ARBA" id="ARBA00023326"/>
    </source>
</evidence>
<dbReference type="InterPro" id="IPR050955">
    <property type="entry name" value="Plant_Biomass_Hydrol_Est"/>
</dbReference>
<dbReference type="GO" id="GO:0005576">
    <property type="term" value="C:extracellular region"/>
    <property type="evidence" value="ECO:0007669"/>
    <property type="project" value="UniProtKB-SubCell"/>
</dbReference>
<feature type="domain" description="CBM1" evidence="11">
    <location>
        <begin position="327"/>
        <end position="363"/>
    </location>
</feature>
<comment type="subcellular location">
    <subcellularLocation>
        <location evidence="1 9">Secreted</location>
    </subcellularLocation>
</comment>
<dbReference type="OrthoDB" id="2425929at2759"/>
<protein>
    <recommendedName>
        <fullName evidence="9">Carboxylic ester hydrolase</fullName>
        <ecNumber evidence="9">3.1.1.-</ecNumber>
    </recommendedName>
</protein>
<keyword evidence="5 9" id="KW-0378">Hydrolase</keyword>
<reference evidence="12 13" key="1">
    <citation type="journal article" date="2018" name="IMA Fungus">
        <title>IMA Genome-F 9: Draft genome sequence of Annulohypoxylon stygium, Aspergillus mulundensis, Berkeleyomyces basicola (syn. Thielaviopsis basicola), Ceratocystis smalleyi, two Cercospora beticola strains, Coleophoma cylindrospora, Fusarium fracticaudum, Phialophora cf. hyalina, and Morchella septimelata.</title>
        <authorList>
            <person name="Wingfield B.D."/>
            <person name="Bills G.F."/>
            <person name="Dong Y."/>
            <person name="Huang W."/>
            <person name="Nel W.J."/>
            <person name="Swalarsk-Parry B.S."/>
            <person name="Vaghefi N."/>
            <person name="Wilken P.M."/>
            <person name="An Z."/>
            <person name="de Beer Z.W."/>
            <person name="De Vos L."/>
            <person name="Chen L."/>
            <person name="Duong T.A."/>
            <person name="Gao Y."/>
            <person name="Hammerbacher A."/>
            <person name="Kikkert J.R."/>
            <person name="Li Y."/>
            <person name="Li H."/>
            <person name="Li K."/>
            <person name="Li Q."/>
            <person name="Liu X."/>
            <person name="Ma X."/>
            <person name="Naidoo K."/>
            <person name="Pethybridge S.J."/>
            <person name="Sun J."/>
            <person name="Steenkamp E.T."/>
            <person name="van der Nest M.A."/>
            <person name="van Wyk S."/>
            <person name="Wingfield M.J."/>
            <person name="Xiong C."/>
            <person name="Yue Q."/>
            <person name="Zhang X."/>
        </authorList>
    </citation>
    <scope>NUCLEOTIDE SEQUENCE [LARGE SCALE GENOMIC DNA]</scope>
    <source>
        <strain evidence="12 13">BP 5553</strain>
    </source>
</reference>
<evidence type="ECO:0000313" key="12">
    <source>
        <dbReference type="EMBL" id="RDL42317.1"/>
    </source>
</evidence>
<keyword evidence="4 9" id="KW-0732">Signal</keyword>
<sequence>MFSSTLSRGLLAAALAATSTVACTLQQVTGFGSNPTNVGMYICVPAKLAANPAVIVAMHYCSGTAQAYYSGTQYSNLAEQYGFIVIYPNAPTSGGCWDVHSTETLTHNAGGDSLGVANMVRYTISKYNVDTKKVFMTGTSSGAMMTNVLAGAYPDLFVAGAAFSGVPYGCFAGASEWNSQCANGQLIKTAQAWGDQVRAGYPGYTGTRPRLQLWHGTTDTTLYYQNFVEANKQWSNVFGISLTKNNTNTPLPNYTQMIYGDGKQYVAYSAVGVGHTVPVRESDVLDWFGITGNQFPSDGSGSTPTTTLQTVTTTSTPSTPTVPSPGGSIAKYGQCGGTGWQGSGTCEAGSTCKYSNDWYSQCL</sequence>
<dbReference type="PROSITE" id="PS51164">
    <property type="entry name" value="CBM1_2"/>
    <property type="match status" value="1"/>
</dbReference>
<organism evidence="12 13">
    <name type="scientific">Venustampulla echinocandica</name>
    <dbReference type="NCBI Taxonomy" id="2656787"/>
    <lineage>
        <taxon>Eukaryota</taxon>
        <taxon>Fungi</taxon>
        <taxon>Dikarya</taxon>
        <taxon>Ascomycota</taxon>
        <taxon>Pezizomycotina</taxon>
        <taxon>Leotiomycetes</taxon>
        <taxon>Helotiales</taxon>
        <taxon>Pleuroascaceae</taxon>
        <taxon>Venustampulla</taxon>
    </lineage>
</organism>
<feature type="chain" id="PRO_5029039149" description="Carboxylic ester hydrolase" evidence="9">
    <location>
        <begin position="23"/>
        <end position="363"/>
    </location>
</feature>
<keyword evidence="13" id="KW-1185">Reference proteome</keyword>
<dbReference type="AlphaFoldDB" id="A0A370U3F3"/>
<keyword evidence="8 9" id="KW-0624">Polysaccharide degradation</keyword>
<dbReference type="GeneID" id="43595145"/>
<comment type="function">
    <text evidence="9">Esterase involved in the hydrolysis of xylan, a major structural heterogeneous polysaccharide found in plant biomass representing the second most abundant polysaccharide in the biosphere, after cellulose.</text>
</comment>
<evidence type="ECO:0000256" key="3">
    <source>
        <dbReference type="ARBA" id="ARBA00022525"/>
    </source>
</evidence>
<dbReference type="RefSeq" id="XP_031874973.1">
    <property type="nucleotide sequence ID" value="XM_032010919.1"/>
</dbReference>
<dbReference type="Pfam" id="PF00734">
    <property type="entry name" value="CBM_1"/>
    <property type="match status" value="1"/>
</dbReference>
<dbReference type="InterPro" id="IPR000254">
    <property type="entry name" value="CBD"/>
</dbReference>
<evidence type="ECO:0000256" key="5">
    <source>
        <dbReference type="ARBA" id="ARBA00022801"/>
    </source>
</evidence>
<dbReference type="Pfam" id="PF10503">
    <property type="entry name" value="Esterase_PHB"/>
    <property type="match status" value="1"/>
</dbReference>
<dbReference type="InterPro" id="IPR010126">
    <property type="entry name" value="Esterase_phb"/>
</dbReference>
<accession>A0A370U3F3</accession>
<keyword evidence="6" id="KW-0325">Glycoprotein</keyword>
<dbReference type="PROSITE" id="PS00562">
    <property type="entry name" value="CBM1_1"/>
    <property type="match status" value="1"/>
</dbReference>
<dbReference type="SUPFAM" id="SSF53474">
    <property type="entry name" value="alpha/beta-Hydrolases"/>
    <property type="match status" value="2"/>
</dbReference>
<keyword evidence="3 9" id="KW-0964">Secreted</keyword>
<dbReference type="GO" id="GO:0052689">
    <property type="term" value="F:carboxylic ester hydrolase activity"/>
    <property type="evidence" value="ECO:0007669"/>
    <property type="project" value="UniProtKB-KW"/>
</dbReference>
<evidence type="ECO:0000256" key="10">
    <source>
        <dbReference type="SAM" id="MobiDB-lite"/>
    </source>
</evidence>
<name>A0A370U3F3_9HELO</name>
<dbReference type="InterPro" id="IPR029058">
    <property type="entry name" value="AB_hydrolase_fold"/>
</dbReference>
<dbReference type="Proteomes" id="UP000254866">
    <property type="component" value="Unassembled WGS sequence"/>
</dbReference>
<evidence type="ECO:0000256" key="2">
    <source>
        <dbReference type="ARBA" id="ARBA00022487"/>
    </source>
</evidence>
<dbReference type="Gene3D" id="3.40.50.1820">
    <property type="entry name" value="alpha/beta hydrolase"/>
    <property type="match status" value="1"/>
</dbReference>
<evidence type="ECO:0000256" key="1">
    <source>
        <dbReference type="ARBA" id="ARBA00004613"/>
    </source>
</evidence>
<evidence type="ECO:0000256" key="4">
    <source>
        <dbReference type="ARBA" id="ARBA00022729"/>
    </source>
</evidence>
<evidence type="ECO:0000259" key="11">
    <source>
        <dbReference type="PROSITE" id="PS51164"/>
    </source>
</evidence>
<dbReference type="EC" id="3.1.1.-" evidence="9"/>
<dbReference type="GO" id="GO:0030248">
    <property type="term" value="F:cellulose binding"/>
    <property type="evidence" value="ECO:0007669"/>
    <property type="project" value="InterPro"/>
</dbReference>
<dbReference type="GO" id="GO:0045493">
    <property type="term" value="P:xylan catabolic process"/>
    <property type="evidence" value="ECO:0007669"/>
    <property type="project" value="UniProtKB-UniRule"/>
</dbReference>
<evidence type="ECO:0000313" key="13">
    <source>
        <dbReference type="Proteomes" id="UP000254866"/>
    </source>
</evidence>
<keyword evidence="7 9" id="KW-0119">Carbohydrate metabolism</keyword>
<comment type="similarity">
    <text evidence="9">Belongs to the carbohydrate esterase 1 (CE1) family.</text>
</comment>
<dbReference type="SMART" id="SM00236">
    <property type="entry name" value="fCBD"/>
    <property type="match status" value="1"/>
</dbReference>
<feature type="signal peptide" evidence="9">
    <location>
        <begin position="1"/>
        <end position="22"/>
    </location>
</feature>
<dbReference type="PANTHER" id="PTHR43037:SF3">
    <property type="entry name" value="FERULOYL ESTERASE B"/>
    <property type="match status" value="1"/>
</dbReference>
<evidence type="ECO:0000256" key="9">
    <source>
        <dbReference type="RuleBase" id="RU367147"/>
    </source>
</evidence>
<dbReference type="EMBL" id="NPIC01000001">
    <property type="protein sequence ID" value="RDL42317.1"/>
    <property type="molecule type" value="Genomic_DNA"/>
</dbReference>
<evidence type="ECO:0000256" key="6">
    <source>
        <dbReference type="ARBA" id="ARBA00023180"/>
    </source>
</evidence>
<dbReference type="NCBIfam" id="TIGR01840">
    <property type="entry name" value="esterase_phb"/>
    <property type="match status" value="1"/>
</dbReference>
<gene>
    <name evidence="12" type="ORF">BP5553_02296</name>
</gene>
<proteinExistence type="inferred from homology"/>
<keyword evidence="2 9" id="KW-0719">Serine esterase</keyword>
<feature type="region of interest" description="Disordered" evidence="10">
    <location>
        <begin position="296"/>
        <end position="327"/>
    </location>
</feature>